<name>A0AAV6JXK2_9ERIC</name>
<gene>
    <name evidence="6" type="ORF">RHGRI_017373</name>
</gene>
<proteinExistence type="inferred from homology"/>
<evidence type="ECO:0000313" key="6">
    <source>
        <dbReference type="EMBL" id="KAG5544887.1"/>
    </source>
</evidence>
<evidence type="ECO:0000256" key="1">
    <source>
        <dbReference type="ARBA" id="ARBA00008056"/>
    </source>
</evidence>
<reference evidence="6 7" key="1">
    <citation type="submission" date="2020-08" db="EMBL/GenBank/DDBJ databases">
        <title>Plant Genome Project.</title>
        <authorList>
            <person name="Zhang R.-G."/>
        </authorList>
    </citation>
    <scope>NUCLEOTIDE SEQUENCE [LARGE SCALE GENOMIC DNA]</scope>
    <source>
        <strain evidence="6">WSP0</strain>
        <tissue evidence="6">Leaf</tissue>
    </source>
</reference>
<sequence length="408" mass="45757">MEVERVRVQSLAHEGLHVLPAQFIRPASERPENSKALDGVTVPVISLSQPHDVVVDEISRACSEWGFFLLTDHDVSPVAILRLKEVGEEFFNLPLKEKESYANDPSSGRFDGYGTKMTKNLDEKVEWMDYFFHVMYPPKKVNYDIWPKNPPSYRGAIEEYSRELQQVTNKLLELLSEGLGLEGKALRSCLRDEEIEYEMKINMYPPCPQPELALGVEPHTDMSALTLLVPNDVPGLQVWKDGNWVAVNYLPNALFVHVGDQVETSQAFFSSPEFSTVSAFQLKCERCGEVTQKDTCVSLNETVALPRSTTNLVQKMSGISLSITLAKPQLVNFFEKGIGLVQVMRLISACKFCGREGTVLMVTGHGRPLTHALSQSRQYAPLMLFDCRGYEPVKFAFGSGWKVESVSV</sequence>
<dbReference type="InterPro" id="IPR050295">
    <property type="entry name" value="Plant_2OG-oxidoreductases"/>
</dbReference>
<dbReference type="InterPro" id="IPR005123">
    <property type="entry name" value="Oxoglu/Fe-dep_dioxygenase_dom"/>
</dbReference>
<dbReference type="InterPro" id="IPR008584">
    <property type="entry name" value="CXXC_Zn-binding_euk"/>
</dbReference>
<evidence type="ECO:0000313" key="7">
    <source>
        <dbReference type="Proteomes" id="UP000823749"/>
    </source>
</evidence>
<dbReference type="PANTHER" id="PTHR47991">
    <property type="entry name" value="OXOGLUTARATE/IRON-DEPENDENT DIOXYGENASE"/>
    <property type="match status" value="1"/>
</dbReference>
<accession>A0AAV6JXK2</accession>
<keyword evidence="3 4" id="KW-0408">Iron</keyword>
<dbReference type="Gene3D" id="2.60.120.330">
    <property type="entry name" value="B-lactam Antibiotic, Isopenicillin N Synthase, Chain"/>
    <property type="match status" value="1"/>
</dbReference>
<dbReference type="InterPro" id="IPR026992">
    <property type="entry name" value="DIOX_N"/>
</dbReference>
<evidence type="ECO:0000256" key="2">
    <source>
        <dbReference type="ARBA" id="ARBA00022723"/>
    </source>
</evidence>
<keyword evidence="4" id="KW-0560">Oxidoreductase</keyword>
<keyword evidence="7" id="KW-1185">Reference proteome</keyword>
<dbReference type="Pfam" id="PF05907">
    <property type="entry name" value="CXXC_Zn-b_euk"/>
    <property type="match status" value="1"/>
</dbReference>
<evidence type="ECO:0000256" key="3">
    <source>
        <dbReference type="ARBA" id="ARBA00023004"/>
    </source>
</evidence>
<comment type="similarity">
    <text evidence="1 4">Belongs to the iron/ascorbate-dependent oxidoreductase family.</text>
</comment>
<organism evidence="6 7">
    <name type="scientific">Rhododendron griersonianum</name>
    <dbReference type="NCBI Taxonomy" id="479676"/>
    <lineage>
        <taxon>Eukaryota</taxon>
        <taxon>Viridiplantae</taxon>
        <taxon>Streptophyta</taxon>
        <taxon>Embryophyta</taxon>
        <taxon>Tracheophyta</taxon>
        <taxon>Spermatophyta</taxon>
        <taxon>Magnoliopsida</taxon>
        <taxon>eudicotyledons</taxon>
        <taxon>Gunneridae</taxon>
        <taxon>Pentapetalae</taxon>
        <taxon>asterids</taxon>
        <taxon>Ericales</taxon>
        <taxon>Ericaceae</taxon>
        <taxon>Ericoideae</taxon>
        <taxon>Rhodoreae</taxon>
        <taxon>Rhododendron</taxon>
    </lineage>
</organism>
<evidence type="ECO:0000256" key="4">
    <source>
        <dbReference type="RuleBase" id="RU003682"/>
    </source>
</evidence>
<evidence type="ECO:0000259" key="5">
    <source>
        <dbReference type="PROSITE" id="PS51471"/>
    </source>
</evidence>
<comment type="caution">
    <text evidence="6">The sequence shown here is derived from an EMBL/GenBank/DDBJ whole genome shotgun (WGS) entry which is preliminary data.</text>
</comment>
<dbReference type="AlphaFoldDB" id="A0AAV6JXK2"/>
<dbReference type="Pfam" id="PF14226">
    <property type="entry name" value="DIOX_N"/>
    <property type="match status" value="1"/>
</dbReference>
<dbReference type="InterPro" id="IPR044861">
    <property type="entry name" value="IPNS-like_FE2OG_OXY"/>
</dbReference>
<dbReference type="SUPFAM" id="SSF141678">
    <property type="entry name" value="MAL13P1.257-like"/>
    <property type="match status" value="1"/>
</dbReference>
<dbReference type="PROSITE" id="PS51471">
    <property type="entry name" value="FE2OG_OXY"/>
    <property type="match status" value="1"/>
</dbReference>
<dbReference type="GO" id="GO:0046872">
    <property type="term" value="F:metal ion binding"/>
    <property type="evidence" value="ECO:0007669"/>
    <property type="project" value="UniProtKB-KW"/>
</dbReference>
<dbReference type="Proteomes" id="UP000823749">
    <property type="component" value="Chromosome 6"/>
</dbReference>
<dbReference type="InterPro" id="IPR027443">
    <property type="entry name" value="IPNS-like_sf"/>
</dbReference>
<dbReference type="SUPFAM" id="SSF51197">
    <property type="entry name" value="Clavaminate synthase-like"/>
    <property type="match status" value="1"/>
</dbReference>
<dbReference type="GO" id="GO:0016705">
    <property type="term" value="F:oxidoreductase activity, acting on paired donors, with incorporation or reduction of molecular oxygen"/>
    <property type="evidence" value="ECO:0007669"/>
    <property type="project" value="UniProtKB-ARBA"/>
</dbReference>
<dbReference type="Pfam" id="PF03171">
    <property type="entry name" value="2OG-FeII_Oxy"/>
    <property type="match status" value="1"/>
</dbReference>
<keyword evidence="2 4" id="KW-0479">Metal-binding</keyword>
<protein>
    <recommendedName>
        <fullName evidence="5">Fe2OG dioxygenase domain-containing protein</fullName>
    </recommendedName>
</protein>
<feature type="domain" description="Fe2OG dioxygenase" evidence="5">
    <location>
        <begin position="194"/>
        <end position="389"/>
    </location>
</feature>
<dbReference type="EMBL" id="JACTNZ010000006">
    <property type="protein sequence ID" value="KAG5544887.1"/>
    <property type="molecule type" value="Genomic_DNA"/>
</dbReference>